<evidence type="ECO:0000313" key="13">
    <source>
        <dbReference type="EMBL" id="MBB5157494.1"/>
    </source>
</evidence>
<dbReference type="GO" id="GO:0046983">
    <property type="term" value="F:protein dimerization activity"/>
    <property type="evidence" value="ECO:0007669"/>
    <property type="project" value="InterPro"/>
</dbReference>
<dbReference type="GO" id="GO:0070483">
    <property type="term" value="P:detection of hypoxia"/>
    <property type="evidence" value="ECO:0007669"/>
    <property type="project" value="UniProtKB-ARBA"/>
</dbReference>
<dbReference type="Pfam" id="PF13185">
    <property type="entry name" value="GAF_2"/>
    <property type="match status" value="2"/>
</dbReference>
<evidence type="ECO:0000313" key="14">
    <source>
        <dbReference type="Proteomes" id="UP000584374"/>
    </source>
</evidence>
<evidence type="ECO:0000256" key="5">
    <source>
        <dbReference type="ARBA" id="ARBA00022679"/>
    </source>
</evidence>
<dbReference type="CDD" id="cd16917">
    <property type="entry name" value="HATPase_UhpB-NarQ-NarX-like"/>
    <property type="match status" value="1"/>
</dbReference>
<dbReference type="Gene3D" id="3.30.565.10">
    <property type="entry name" value="Histidine kinase-like ATPase, C-terminal domain"/>
    <property type="match status" value="1"/>
</dbReference>
<dbReference type="GO" id="GO:0005524">
    <property type="term" value="F:ATP binding"/>
    <property type="evidence" value="ECO:0007669"/>
    <property type="project" value="UniProtKB-ARBA"/>
</dbReference>
<organism evidence="13 14">
    <name type="scientific">Saccharopolyspora phatthalungensis</name>
    <dbReference type="NCBI Taxonomy" id="664693"/>
    <lineage>
        <taxon>Bacteria</taxon>
        <taxon>Bacillati</taxon>
        <taxon>Actinomycetota</taxon>
        <taxon>Actinomycetes</taxon>
        <taxon>Pseudonocardiales</taxon>
        <taxon>Pseudonocardiaceae</taxon>
        <taxon>Saccharopolyspora</taxon>
    </lineage>
</organism>
<dbReference type="SUPFAM" id="SSF55874">
    <property type="entry name" value="ATPase domain of HSP90 chaperone/DNA topoisomerase II/histidine kinase"/>
    <property type="match status" value="1"/>
</dbReference>
<comment type="cofactor">
    <cofactor evidence="1">
        <name>Mg(2+)</name>
        <dbReference type="ChEBI" id="CHEBI:18420"/>
    </cofactor>
</comment>
<dbReference type="GO" id="GO:0000155">
    <property type="term" value="F:phosphorelay sensor kinase activity"/>
    <property type="evidence" value="ECO:0007669"/>
    <property type="project" value="InterPro"/>
</dbReference>
<dbReference type="InterPro" id="IPR011712">
    <property type="entry name" value="Sig_transdc_His_kin_sub3_dim/P"/>
</dbReference>
<gene>
    <name evidence="13" type="ORF">BJ970_005028</name>
</gene>
<keyword evidence="6" id="KW-0479">Metal-binding</keyword>
<dbReference type="Proteomes" id="UP000584374">
    <property type="component" value="Unassembled WGS sequence"/>
</dbReference>
<dbReference type="EMBL" id="JACHIW010000001">
    <property type="protein sequence ID" value="MBB5157494.1"/>
    <property type="molecule type" value="Genomic_DNA"/>
</dbReference>
<name>A0A840Q9P7_9PSEU</name>
<keyword evidence="3" id="KW-0963">Cytoplasm</keyword>
<dbReference type="Pfam" id="PF07730">
    <property type="entry name" value="HisKA_3"/>
    <property type="match status" value="1"/>
</dbReference>
<dbReference type="SMART" id="SM00065">
    <property type="entry name" value="GAF"/>
    <property type="match status" value="2"/>
</dbReference>
<dbReference type="InterPro" id="IPR003018">
    <property type="entry name" value="GAF"/>
</dbReference>
<dbReference type="GO" id="GO:0019825">
    <property type="term" value="F:oxygen binding"/>
    <property type="evidence" value="ECO:0007669"/>
    <property type="project" value="UniProtKB-ARBA"/>
</dbReference>
<keyword evidence="5" id="KW-0808">Transferase</keyword>
<dbReference type="GO" id="GO:0020037">
    <property type="term" value="F:heme binding"/>
    <property type="evidence" value="ECO:0007669"/>
    <property type="project" value="UniProtKB-ARBA"/>
</dbReference>
<keyword evidence="8" id="KW-0460">Magnesium</keyword>
<dbReference type="Gene3D" id="3.30.450.40">
    <property type="match status" value="2"/>
</dbReference>
<dbReference type="AlphaFoldDB" id="A0A840Q9P7"/>
<dbReference type="GO" id="GO:0070025">
    <property type="term" value="F:carbon monoxide binding"/>
    <property type="evidence" value="ECO:0007669"/>
    <property type="project" value="UniProtKB-ARBA"/>
</dbReference>
<dbReference type="GO" id="GO:0000287">
    <property type="term" value="F:magnesium ion binding"/>
    <property type="evidence" value="ECO:0007669"/>
    <property type="project" value="UniProtKB-ARBA"/>
</dbReference>
<protein>
    <submittedName>
        <fullName evidence="13">Signal transduction histidine kinase</fullName>
    </submittedName>
</protein>
<reference evidence="13 14" key="1">
    <citation type="submission" date="2020-08" db="EMBL/GenBank/DDBJ databases">
        <title>Sequencing the genomes of 1000 actinobacteria strains.</title>
        <authorList>
            <person name="Klenk H.-P."/>
        </authorList>
    </citation>
    <scope>NUCLEOTIDE SEQUENCE [LARGE SCALE GENOMIC DNA]</scope>
    <source>
        <strain evidence="13 14">DSM 45584</strain>
    </source>
</reference>
<evidence type="ECO:0000256" key="7">
    <source>
        <dbReference type="ARBA" id="ARBA00022777"/>
    </source>
</evidence>
<dbReference type="Pfam" id="PF02518">
    <property type="entry name" value="HATPase_c"/>
    <property type="match status" value="1"/>
</dbReference>
<evidence type="ECO:0000256" key="10">
    <source>
        <dbReference type="ARBA" id="ARBA00023012"/>
    </source>
</evidence>
<evidence type="ECO:0000259" key="11">
    <source>
        <dbReference type="SMART" id="SM00065"/>
    </source>
</evidence>
<feature type="domain" description="GAF" evidence="11">
    <location>
        <begin position="203"/>
        <end position="352"/>
    </location>
</feature>
<dbReference type="PANTHER" id="PTHR24421">
    <property type="entry name" value="NITRATE/NITRITE SENSOR PROTEIN NARX-RELATED"/>
    <property type="match status" value="1"/>
</dbReference>
<dbReference type="GO" id="GO:0019826">
    <property type="term" value="F:oxygen sensor activity"/>
    <property type="evidence" value="ECO:0007669"/>
    <property type="project" value="UniProtKB-ARBA"/>
</dbReference>
<keyword evidence="9" id="KW-0408">Iron</keyword>
<dbReference type="InterPro" id="IPR050482">
    <property type="entry name" value="Sensor_HK_TwoCompSys"/>
</dbReference>
<dbReference type="InterPro" id="IPR036890">
    <property type="entry name" value="HATPase_C_sf"/>
</dbReference>
<feature type="domain" description="Histidine kinase/HSP90-like ATPase" evidence="12">
    <location>
        <begin position="462"/>
        <end position="550"/>
    </location>
</feature>
<dbReference type="GO" id="GO:0070026">
    <property type="term" value="F:nitric oxide binding"/>
    <property type="evidence" value="ECO:0007669"/>
    <property type="project" value="UniProtKB-ARBA"/>
</dbReference>
<evidence type="ECO:0000259" key="12">
    <source>
        <dbReference type="SMART" id="SM00387"/>
    </source>
</evidence>
<sequence length="550" mass="58987">MSRADLPSPRDGSISSAGEMDALLEAVLAVSSELELDAALRQIVRSAMRLVDARYGAIGVLGADGTLNKFVFDGIDEATRRKIGPLPTGRGVLGVVIEENKPLRLDDVADHPASVGFPPHHPPMRSFLGVPIRARHETFGRLYLTEKLGGGSFTEDDEAVVQALAAAAGTAVDNARLFDEVRRRERWLDASGEITAELLGGTDPLDALHLIAERALELTAADYAVLLVPEEAEEDPAEISELTIAVCAGGGIDTLVGRKIPVTGSTSGQVFRERVPRNVACLADDPIGGLDARFGPALAVPMRAGEVISGVLLVVRDSGDAVFDERELQVVSSFADQAALALQRAEALAARRERDVLADRDRIARDLHDHVIQRLFSIGMAMQSTHRRVKSPTVADRLAEHIDQLHEVIQDVRAAIFDLHTSTAGSTRFRARVQEIINDLVGDSPMRITVRMSGPLDVLPPTLAEHAEAVVREAVSNTVRHAHASDLSVTVSLDGDLVVDVTDNGIGIPETVTRSGLRNLAERATQFGGHSVVEPLESGGTRLLWTAPVR</sequence>
<dbReference type="InterPro" id="IPR029016">
    <property type="entry name" value="GAF-like_dom_sf"/>
</dbReference>
<dbReference type="InterPro" id="IPR003594">
    <property type="entry name" value="HATPase_dom"/>
</dbReference>
<dbReference type="Gene3D" id="1.20.5.1930">
    <property type="match status" value="1"/>
</dbReference>
<feature type="domain" description="GAF" evidence="11">
    <location>
        <begin position="35"/>
        <end position="182"/>
    </location>
</feature>
<dbReference type="SUPFAM" id="SSF55781">
    <property type="entry name" value="GAF domain-like"/>
    <property type="match status" value="2"/>
</dbReference>
<evidence type="ECO:0000256" key="4">
    <source>
        <dbReference type="ARBA" id="ARBA00022553"/>
    </source>
</evidence>
<evidence type="ECO:0000256" key="3">
    <source>
        <dbReference type="ARBA" id="ARBA00022490"/>
    </source>
</evidence>
<comment type="cofactor">
    <cofactor evidence="2">
        <name>heme</name>
        <dbReference type="ChEBI" id="CHEBI:30413"/>
    </cofactor>
</comment>
<keyword evidence="14" id="KW-1185">Reference proteome</keyword>
<dbReference type="PANTHER" id="PTHR24421:SF56">
    <property type="entry name" value="OXYGEN SENSOR HISTIDINE KINASE RESPONSE REGULATOR DOST"/>
    <property type="match status" value="1"/>
</dbReference>
<dbReference type="SMART" id="SM00387">
    <property type="entry name" value="HATPase_c"/>
    <property type="match status" value="1"/>
</dbReference>
<evidence type="ECO:0000256" key="9">
    <source>
        <dbReference type="ARBA" id="ARBA00023004"/>
    </source>
</evidence>
<evidence type="ECO:0000256" key="8">
    <source>
        <dbReference type="ARBA" id="ARBA00022842"/>
    </source>
</evidence>
<keyword evidence="4" id="KW-0597">Phosphoprotein</keyword>
<keyword evidence="7 13" id="KW-0418">Kinase</keyword>
<accession>A0A840Q9P7</accession>
<comment type="caution">
    <text evidence="13">The sequence shown here is derived from an EMBL/GenBank/DDBJ whole genome shotgun (WGS) entry which is preliminary data.</text>
</comment>
<keyword evidence="10" id="KW-0902">Two-component regulatory system</keyword>
<evidence type="ECO:0000256" key="2">
    <source>
        <dbReference type="ARBA" id="ARBA00001971"/>
    </source>
</evidence>
<dbReference type="RefSeq" id="WP_312864392.1">
    <property type="nucleotide sequence ID" value="NZ_JACHIW010000001.1"/>
</dbReference>
<proteinExistence type="predicted"/>
<dbReference type="FunFam" id="3.30.450.40:FF:000052">
    <property type="entry name" value="Oxygen sensor histidine kinase response regulator DevS/DosS"/>
    <property type="match status" value="1"/>
</dbReference>
<evidence type="ECO:0000256" key="6">
    <source>
        <dbReference type="ARBA" id="ARBA00022723"/>
    </source>
</evidence>
<dbReference type="GO" id="GO:0016020">
    <property type="term" value="C:membrane"/>
    <property type="evidence" value="ECO:0007669"/>
    <property type="project" value="InterPro"/>
</dbReference>
<evidence type="ECO:0000256" key="1">
    <source>
        <dbReference type="ARBA" id="ARBA00001946"/>
    </source>
</evidence>